<proteinExistence type="predicted"/>
<dbReference type="AlphaFoldDB" id="A0A239CSX0"/>
<name>A0A239CSX0_9BACT</name>
<evidence type="ECO:0000256" key="1">
    <source>
        <dbReference type="SAM" id="SignalP"/>
    </source>
</evidence>
<feature type="signal peptide" evidence="1">
    <location>
        <begin position="1"/>
        <end position="28"/>
    </location>
</feature>
<accession>A0A239CSX0</accession>
<organism evidence="2 3">
    <name type="scientific">Humidesulfovibrio mexicanus</name>
    <dbReference type="NCBI Taxonomy" id="147047"/>
    <lineage>
        <taxon>Bacteria</taxon>
        <taxon>Pseudomonadati</taxon>
        <taxon>Thermodesulfobacteriota</taxon>
        <taxon>Desulfovibrionia</taxon>
        <taxon>Desulfovibrionales</taxon>
        <taxon>Desulfovibrionaceae</taxon>
        <taxon>Humidesulfovibrio</taxon>
    </lineage>
</organism>
<gene>
    <name evidence="2" type="ORF">SAMN04488503_3273</name>
</gene>
<keyword evidence="3" id="KW-1185">Reference proteome</keyword>
<dbReference type="RefSeq" id="WP_089275457.1">
    <property type="nucleotide sequence ID" value="NZ_FZOC01000009.1"/>
</dbReference>
<dbReference type="Proteomes" id="UP000198324">
    <property type="component" value="Unassembled WGS sequence"/>
</dbReference>
<evidence type="ECO:0000313" key="3">
    <source>
        <dbReference type="Proteomes" id="UP000198324"/>
    </source>
</evidence>
<evidence type="ECO:0000313" key="2">
    <source>
        <dbReference type="EMBL" id="SNS23346.1"/>
    </source>
</evidence>
<dbReference type="EMBL" id="FZOC01000009">
    <property type="protein sequence ID" value="SNS23346.1"/>
    <property type="molecule type" value="Genomic_DNA"/>
</dbReference>
<keyword evidence="1" id="KW-0732">Signal</keyword>
<sequence length="138" mass="15038">MQAHPHMPLAASAAALLALALLCLPAAAPGAGRMDTPSEEELIARGFRFVTEKPADKFHEIPGDDTVIRVYKKGQETVGLYILRNGRIYGYAVKVGGQPMAAYIDEYNSGYCAKDVSAGENFMIDLRAYGMDRASRRK</sequence>
<protein>
    <submittedName>
        <fullName evidence="2">Uncharacterized protein</fullName>
    </submittedName>
</protein>
<feature type="chain" id="PRO_5012195871" evidence="1">
    <location>
        <begin position="29"/>
        <end position="138"/>
    </location>
</feature>
<reference evidence="2 3" key="1">
    <citation type="submission" date="2017-06" db="EMBL/GenBank/DDBJ databases">
        <authorList>
            <person name="Kim H.J."/>
            <person name="Triplett B.A."/>
        </authorList>
    </citation>
    <scope>NUCLEOTIDE SEQUENCE [LARGE SCALE GENOMIC DNA]</scope>
    <source>
        <strain evidence="2 3">DSM 13116</strain>
    </source>
</reference>